<sequence length="67" mass="7425">MDFIRALTKLQEDCGVADLKMSEYGIQPDEFMTLAKNARATMGGLFAADPAELSNKDCAAIYEKSYR</sequence>
<dbReference type="Proteomes" id="UP000298324">
    <property type="component" value="Unassembled WGS sequence"/>
</dbReference>
<dbReference type="EMBL" id="QFGA01000002">
    <property type="protein sequence ID" value="TEB06097.1"/>
    <property type="molecule type" value="Genomic_DNA"/>
</dbReference>
<keyword evidence="2" id="KW-1185">Reference proteome</keyword>
<dbReference type="SUPFAM" id="SSF56796">
    <property type="entry name" value="Dehydroquinate synthase-like"/>
    <property type="match status" value="1"/>
</dbReference>
<evidence type="ECO:0000313" key="2">
    <source>
        <dbReference type="Proteomes" id="UP000298324"/>
    </source>
</evidence>
<proteinExistence type="predicted"/>
<reference evidence="1 2" key="1">
    <citation type="journal article" date="2018" name="Environ. Microbiol.">
        <title>Novel energy conservation strategies and behaviour of Pelotomaculum schinkii driving syntrophic propionate catabolism.</title>
        <authorList>
            <person name="Hidalgo-Ahumada C.A.P."/>
            <person name="Nobu M.K."/>
            <person name="Narihiro T."/>
            <person name="Tamaki H."/>
            <person name="Liu W.T."/>
            <person name="Kamagata Y."/>
            <person name="Stams A.J.M."/>
            <person name="Imachi H."/>
            <person name="Sousa D.Z."/>
        </authorList>
    </citation>
    <scope>NUCLEOTIDE SEQUENCE [LARGE SCALE GENOMIC DNA]</scope>
    <source>
        <strain evidence="1 2">HH</strain>
    </source>
</reference>
<accession>A0A4Y7RCQ2</accession>
<dbReference type="AlphaFoldDB" id="A0A4Y7RCQ2"/>
<evidence type="ECO:0000313" key="1">
    <source>
        <dbReference type="EMBL" id="TEB06097.1"/>
    </source>
</evidence>
<dbReference type="Gene3D" id="1.20.1090.10">
    <property type="entry name" value="Dehydroquinate synthase-like - alpha domain"/>
    <property type="match status" value="1"/>
</dbReference>
<gene>
    <name evidence="1" type="ORF">Psch_03139</name>
</gene>
<name>A0A4Y7RCQ2_9FIRM</name>
<organism evidence="1 2">
    <name type="scientific">Pelotomaculum schinkii</name>
    <dbReference type="NCBI Taxonomy" id="78350"/>
    <lineage>
        <taxon>Bacteria</taxon>
        <taxon>Bacillati</taxon>
        <taxon>Bacillota</taxon>
        <taxon>Clostridia</taxon>
        <taxon>Eubacteriales</taxon>
        <taxon>Desulfotomaculaceae</taxon>
        <taxon>Pelotomaculum</taxon>
    </lineage>
</organism>
<comment type="caution">
    <text evidence="1">The sequence shown here is derived from an EMBL/GenBank/DDBJ whole genome shotgun (WGS) entry which is preliminary data.</text>
</comment>
<protein>
    <submittedName>
        <fullName evidence="1">Uncharacterized protein</fullName>
    </submittedName>
</protein>